<evidence type="ECO:0000256" key="2">
    <source>
        <dbReference type="ARBA" id="ARBA00022448"/>
    </source>
</evidence>
<feature type="transmembrane region" description="Helical" evidence="9">
    <location>
        <begin position="83"/>
        <end position="101"/>
    </location>
</feature>
<dbReference type="PANTHER" id="PTHR30574">
    <property type="entry name" value="INNER MEMBRANE PROTEIN YEDE"/>
    <property type="match status" value="1"/>
</dbReference>
<feature type="transmembrane region" description="Helical" evidence="9">
    <location>
        <begin position="12"/>
        <end position="31"/>
    </location>
</feature>
<dbReference type="EMBL" id="BAABLD010000017">
    <property type="protein sequence ID" value="GAA5171530.1"/>
    <property type="molecule type" value="Genomic_DNA"/>
</dbReference>
<feature type="transmembrane region" description="Helical" evidence="9">
    <location>
        <begin position="52"/>
        <end position="71"/>
    </location>
</feature>
<reference evidence="11" key="1">
    <citation type="journal article" date="2019" name="Int. J. Syst. Evol. Microbiol.">
        <title>The Global Catalogue of Microorganisms (GCM) 10K type strain sequencing project: providing services to taxonomists for standard genome sequencing and annotation.</title>
        <authorList>
            <consortium name="The Broad Institute Genomics Platform"/>
            <consortium name="The Broad Institute Genome Sequencing Center for Infectious Disease"/>
            <person name="Wu L."/>
            <person name="Ma J."/>
        </authorList>
    </citation>
    <scope>NUCLEOTIDE SEQUENCE [LARGE SCALE GENOMIC DNA]</scope>
    <source>
        <strain evidence="11">JCM 18715</strain>
    </source>
</reference>
<evidence type="ECO:0000256" key="1">
    <source>
        <dbReference type="ARBA" id="ARBA00004429"/>
    </source>
</evidence>
<evidence type="ECO:0000256" key="5">
    <source>
        <dbReference type="ARBA" id="ARBA00022692"/>
    </source>
</evidence>
<comment type="similarity">
    <text evidence="8">Belongs to the TsuA/YedE (TC 9.B.102) family.</text>
</comment>
<comment type="subcellular location">
    <subcellularLocation>
        <location evidence="1">Cell inner membrane</location>
        <topology evidence="1">Multi-pass membrane protein</topology>
    </subcellularLocation>
</comment>
<evidence type="ECO:0000256" key="4">
    <source>
        <dbReference type="ARBA" id="ARBA00022519"/>
    </source>
</evidence>
<keyword evidence="7 9" id="KW-0472">Membrane</keyword>
<dbReference type="Pfam" id="PF04143">
    <property type="entry name" value="Sulf_transp"/>
    <property type="match status" value="1"/>
</dbReference>
<keyword evidence="6 9" id="KW-1133">Transmembrane helix</keyword>
<keyword evidence="2" id="KW-0813">Transport</keyword>
<evidence type="ECO:0000313" key="10">
    <source>
        <dbReference type="EMBL" id="GAA5171530.1"/>
    </source>
</evidence>
<evidence type="ECO:0000256" key="7">
    <source>
        <dbReference type="ARBA" id="ARBA00023136"/>
    </source>
</evidence>
<dbReference type="PANTHER" id="PTHR30574:SF1">
    <property type="entry name" value="SULPHUR TRANSPORT DOMAIN-CONTAINING PROTEIN"/>
    <property type="match status" value="1"/>
</dbReference>
<evidence type="ECO:0000256" key="6">
    <source>
        <dbReference type="ARBA" id="ARBA00022989"/>
    </source>
</evidence>
<dbReference type="InterPro" id="IPR007272">
    <property type="entry name" value="Sulf_transp_TsuA/YedE"/>
</dbReference>
<accession>A0ABP9R5A0</accession>
<gene>
    <name evidence="10" type="ORF">GCM10025770_36230</name>
</gene>
<keyword evidence="11" id="KW-1185">Reference proteome</keyword>
<evidence type="ECO:0008006" key="12">
    <source>
        <dbReference type="Google" id="ProtNLM"/>
    </source>
</evidence>
<sequence>MQIDLDAFTPLASLLGGALIGASAAALVLLWGRIAGISGILGGLLQWPADRIWRLCFVAGLVAAPLLWQLFAALPVIQIDTGSVQLVIAGLLVGVGTRYAAGCTSGHGVCGLSRLSLRSMVATLSFMAAGFGTVFVLRHLAGG</sequence>
<dbReference type="RefSeq" id="WP_345534523.1">
    <property type="nucleotide sequence ID" value="NZ_BAABLD010000017.1"/>
</dbReference>
<proteinExistence type="inferred from homology"/>
<protein>
    <recommendedName>
        <fullName evidence="12">YeeE/YedE family protein</fullName>
    </recommendedName>
</protein>
<name>A0ABP9R5A0_9RHOO</name>
<organism evidence="10 11">
    <name type="scientific">Viridibacterium curvum</name>
    <dbReference type="NCBI Taxonomy" id="1101404"/>
    <lineage>
        <taxon>Bacteria</taxon>
        <taxon>Pseudomonadati</taxon>
        <taxon>Pseudomonadota</taxon>
        <taxon>Betaproteobacteria</taxon>
        <taxon>Rhodocyclales</taxon>
        <taxon>Rhodocyclaceae</taxon>
        <taxon>Viridibacterium</taxon>
    </lineage>
</organism>
<keyword evidence="3" id="KW-1003">Cell membrane</keyword>
<dbReference type="Proteomes" id="UP001500547">
    <property type="component" value="Unassembled WGS sequence"/>
</dbReference>
<feature type="transmembrane region" description="Helical" evidence="9">
    <location>
        <begin position="121"/>
        <end position="141"/>
    </location>
</feature>
<evidence type="ECO:0000313" key="11">
    <source>
        <dbReference type="Proteomes" id="UP001500547"/>
    </source>
</evidence>
<keyword evidence="4" id="KW-0997">Cell inner membrane</keyword>
<keyword evidence="5 9" id="KW-0812">Transmembrane</keyword>
<comment type="caution">
    <text evidence="10">The sequence shown here is derived from an EMBL/GenBank/DDBJ whole genome shotgun (WGS) entry which is preliminary data.</text>
</comment>
<evidence type="ECO:0000256" key="9">
    <source>
        <dbReference type="SAM" id="Phobius"/>
    </source>
</evidence>
<evidence type="ECO:0000256" key="3">
    <source>
        <dbReference type="ARBA" id="ARBA00022475"/>
    </source>
</evidence>
<evidence type="ECO:0000256" key="8">
    <source>
        <dbReference type="ARBA" id="ARBA00035655"/>
    </source>
</evidence>